<accession>A0ABD1XNP7</accession>
<dbReference type="InterPro" id="IPR003034">
    <property type="entry name" value="SAP_dom"/>
</dbReference>
<dbReference type="SMART" id="SM00513">
    <property type="entry name" value="SAP"/>
    <property type="match status" value="1"/>
</dbReference>
<proteinExistence type="predicted"/>
<reference evidence="2 3" key="1">
    <citation type="submission" date="2024-09" db="EMBL/GenBank/DDBJ databases">
        <title>Chromosome-scale assembly of Riccia fluitans.</title>
        <authorList>
            <person name="Paukszto L."/>
            <person name="Sawicki J."/>
            <person name="Karawczyk K."/>
            <person name="Piernik-Szablinska J."/>
            <person name="Szczecinska M."/>
            <person name="Mazdziarz M."/>
        </authorList>
    </citation>
    <scope>NUCLEOTIDE SEQUENCE [LARGE SCALE GENOMIC DNA]</scope>
    <source>
        <strain evidence="2">Rf_01</strain>
        <tissue evidence="2">Aerial parts of the thallus</tissue>
    </source>
</reference>
<dbReference type="InterPro" id="IPR036361">
    <property type="entry name" value="SAP_dom_sf"/>
</dbReference>
<organism evidence="2 3">
    <name type="scientific">Riccia fluitans</name>
    <dbReference type="NCBI Taxonomy" id="41844"/>
    <lineage>
        <taxon>Eukaryota</taxon>
        <taxon>Viridiplantae</taxon>
        <taxon>Streptophyta</taxon>
        <taxon>Embryophyta</taxon>
        <taxon>Marchantiophyta</taxon>
        <taxon>Marchantiopsida</taxon>
        <taxon>Marchantiidae</taxon>
        <taxon>Marchantiales</taxon>
        <taxon>Ricciaceae</taxon>
        <taxon>Riccia</taxon>
    </lineage>
</organism>
<sequence length="260" mass="29496">MDGIRPVSAYGRRKKSNYNLHLLKEESRLFCSSIVAMIVNRSGFHGTCPFINVKDSKVIEMITLTKKEASNSWKKFVGSGRSREYPSSFSLLEKSIHALSVYGETAEVERGIQLLRSKGVRIAKIVHDDNTSVDANLNQSGVVSLIDLRHKTKNITKKFREVLQDKKFIATAGSIDSAKSMEELALFSNQELKEWLRARKLRVSGNKETLCCRIVASLELERFNWIINARDQLQQNDIAYKLKSWIYTACHAAAKRLVNS</sequence>
<evidence type="ECO:0000313" key="2">
    <source>
        <dbReference type="EMBL" id="KAL2610542.1"/>
    </source>
</evidence>
<dbReference type="Proteomes" id="UP001605036">
    <property type="component" value="Unassembled WGS sequence"/>
</dbReference>
<dbReference type="Gene3D" id="1.10.720.30">
    <property type="entry name" value="SAP domain"/>
    <property type="match status" value="1"/>
</dbReference>
<dbReference type="EMBL" id="JBHFFA010000008">
    <property type="protein sequence ID" value="KAL2610542.1"/>
    <property type="molecule type" value="Genomic_DNA"/>
</dbReference>
<comment type="caution">
    <text evidence="2">The sequence shown here is derived from an EMBL/GenBank/DDBJ whole genome shotgun (WGS) entry which is preliminary data.</text>
</comment>
<dbReference type="Pfam" id="PF02037">
    <property type="entry name" value="SAP"/>
    <property type="match status" value="1"/>
</dbReference>
<dbReference type="AlphaFoldDB" id="A0ABD1XNP7"/>
<feature type="domain" description="SAP" evidence="1">
    <location>
        <begin position="184"/>
        <end position="218"/>
    </location>
</feature>
<protein>
    <recommendedName>
        <fullName evidence="1">SAP domain-containing protein</fullName>
    </recommendedName>
</protein>
<keyword evidence="3" id="KW-1185">Reference proteome</keyword>
<evidence type="ECO:0000259" key="1">
    <source>
        <dbReference type="SMART" id="SM00513"/>
    </source>
</evidence>
<evidence type="ECO:0000313" key="3">
    <source>
        <dbReference type="Proteomes" id="UP001605036"/>
    </source>
</evidence>
<name>A0ABD1XNP7_9MARC</name>
<gene>
    <name evidence="2" type="ORF">R1flu_029115</name>
</gene>